<evidence type="ECO:0000313" key="6">
    <source>
        <dbReference type="EMBL" id="KAK2655047.1"/>
    </source>
</evidence>
<keyword evidence="1" id="KW-0479">Metal-binding</keyword>
<keyword evidence="2 4" id="KW-0863">Zinc-finger</keyword>
<keyword evidence="7" id="KW-1185">Reference proteome</keyword>
<dbReference type="Proteomes" id="UP001280121">
    <property type="component" value="Unassembled WGS sequence"/>
</dbReference>
<accession>A0AAE0CKZ9</accession>
<evidence type="ECO:0000256" key="4">
    <source>
        <dbReference type="PROSITE-ProRule" id="PRU00325"/>
    </source>
</evidence>
<evidence type="ECO:0000256" key="2">
    <source>
        <dbReference type="ARBA" id="ARBA00022771"/>
    </source>
</evidence>
<keyword evidence="3" id="KW-0862">Zinc</keyword>
<dbReference type="PROSITE" id="PS50966">
    <property type="entry name" value="ZF_SWIM"/>
    <property type="match status" value="1"/>
</dbReference>
<dbReference type="PANTHER" id="PTHR31973:SF187">
    <property type="entry name" value="MUTATOR TRANSPOSASE MUDRA PROTEIN"/>
    <property type="match status" value="1"/>
</dbReference>
<evidence type="ECO:0000313" key="7">
    <source>
        <dbReference type="Proteomes" id="UP001280121"/>
    </source>
</evidence>
<dbReference type="SMART" id="SM00575">
    <property type="entry name" value="ZnF_PMZ"/>
    <property type="match status" value="1"/>
</dbReference>
<proteinExistence type="predicted"/>
<dbReference type="GO" id="GO:0008270">
    <property type="term" value="F:zinc ion binding"/>
    <property type="evidence" value="ECO:0007669"/>
    <property type="project" value="UniProtKB-KW"/>
</dbReference>
<dbReference type="Pfam" id="PF04434">
    <property type="entry name" value="SWIM"/>
    <property type="match status" value="1"/>
</dbReference>
<reference evidence="6" key="1">
    <citation type="journal article" date="2023" name="Plant J.">
        <title>Genome sequences and population genomics provide insights into the demographic history, inbreeding, and mutation load of two 'living fossil' tree species of Dipteronia.</title>
        <authorList>
            <person name="Feng Y."/>
            <person name="Comes H.P."/>
            <person name="Chen J."/>
            <person name="Zhu S."/>
            <person name="Lu R."/>
            <person name="Zhang X."/>
            <person name="Li P."/>
            <person name="Qiu J."/>
            <person name="Olsen K.M."/>
            <person name="Qiu Y."/>
        </authorList>
    </citation>
    <scope>NUCLEOTIDE SEQUENCE</scope>
    <source>
        <strain evidence="6">KIB01</strain>
    </source>
</reference>
<protein>
    <recommendedName>
        <fullName evidence="5">SWIM-type domain-containing protein</fullName>
    </recommendedName>
</protein>
<gene>
    <name evidence="6" type="ORF">Ddye_008099</name>
</gene>
<dbReference type="AlphaFoldDB" id="A0AAE0CKZ9"/>
<organism evidence="6 7">
    <name type="scientific">Dipteronia dyeriana</name>
    <dbReference type="NCBI Taxonomy" id="168575"/>
    <lineage>
        <taxon>Eukaryota</taxon>
        <taxon>Viridiplantae</taxon>
        <taxon>Streptophyta</taxon>
        <taxon>Embryophyta</taxon>
        <taxon>Tracheophyta</taxon>
        <taxon>Spermatophyta</taxon>
        <taxon>Magnoliopsida</taxon>
        <taxon>eudicotyledons</taxon>
        <taxon>Gunneridae</taxon>
        <taxon>Pentapetalae</taxon>
        <taxon>rosids</taxon>
        <taxon>malvids</taxon>
        <taxon>Sapindales</taxon>
        <taxon>Sapindaceae</taxon>
        <taxon>Hippocastanoideae</taxon>
        <taxon>Acereae</taxon>
        <taxon>Dipteronia</taxon>
    </lineage>
</organism>
<dbReference type="PANTHER" id="PTHR31973">
    <property type="entry name" value="POLYPROTEIN, PUTATIVE-RELATED"/>
    <property type="match status" value="1"/>
</dbReference>
<dbReference type="InterPro" id="IPR007527">
    <property type="entry name" value="Znf_SWIM"/>
</dbReference>
<comment type="caution">
    <text evidence="6">The sequence shown here is derived from an EMBL/GenBank/DDBJ whole genome shotgun (WGS) entry which is preliminary data.</text>
</comment>
<dbReference type="InterPro" id="IPR006564">
    <property type="entry name" value="Znf_PMZ"/>
</dbReference>
<name>A0AAE0CKZ9_9ROSI</name>
<evidence type="ECO:0000259" key="5">
    <source>
        <dbReference type="PROSITE" id="PS50966"/>
    </source>
</evidence>
<dbReference type="EMBL" id="JANJYI010000003">
    <property type="protein sequence ID" value="KAK2655047.1"/>
    <property type="molecule type" value="Genomic_DNA"/>
</dbReference>
<evidence type="ECO:0000256" key="1">
    <source>
        <dbReference type="ARBA" id="ARBA00022723"/>
    </source>
</evidence>
<evidence type="ECO:0000256" key="3">
    <source>
        <dbReference type="ARBA" id="ARBA00022833"/>
    </source>
</evidence>
<feature type="domain" description="SWIM-type" evidence="5">
    <location>
        <begin position="144"/>
        <end position="176"/>
    </location>
</feature>
<sequence>MNGKLWSIAKAGSKSVFNEHMKELGDDSMEAVLWLMNEPCEKWARHAFQCDIKSDHITNNMSECFNNWIKDERDKPILTLLEHLMRKIMVRFSNKCDEVEKLNDYITPYARAQLSTNEKNGRKLQVYHGMGDWYEAVNKRGVKMLVNIGAITCDCGMWQISGLPCKHVVAVFMYRRVFPHDHVHWYYTKEALKLTYSGAINTIPEESRWPGYQCQHIDLPAKRA</sequence>